<protein>
    <submittedName>
        <fullName evidence="2">Uncharacterized protein</fullName>
    </submittedName>
</protein>
<comment type="caution">
    <text evidence="2">The sequence shown here is derived from an EMBL/GenBank/DDBJ whole genome shotgun (WGS) entry which is preliminary data.</text>
</comment>
<dbReference type="AlphaFoldDB" id="A0A9D4ZI30"/>
<reference evidence="2" key="1">
    <citation type="submission" date="2021-01" db="EMBL/GenBank/DDBJ databases">
        <title>Adiantum capillus-veneris genome.</title>
        <authorList>
            <person name="Fang Y."/>
            <person name="Liao Q."/>
        </authorList>
    </citation>
    <scope>NUCLEOTIDE SEQUENCE</scope>
    <source>
        <strain evidence="2">H3</strain>
        <tissue evidence="2">Leaf</tissue>
    </source>
</reference>
<accession>A0A9D4ZI30</accession>
<dbReference type="EMBL" id="JABFUD020000010">
    <property type="protein sequence ID" value="KAI5074767.1"/>
    <property type="molecule type" value="Genomic_DNA"/>
</dbReference>
<feature type="compositionally biased region" description="Acidic residues" evidence="1">
    <location>
        <begin position="56"/>
        <end position="66"/>
    </location>
</feature>
<evidence type="ECO:0000256" key="1">
    <source>
        <dbReference type="SAM" id="MobiDB-lite"/>
    </source>
</evidence>
<feature type="region of interest" description="Disordered" evidence="1">
    <location>
        <begin position="12"/>
        <end position="83"/>
    </location>
</feature>
<keyword evidence="3" id="KW-1185">Reference proteome</keyword>
<evidence type="ECO:0000313" key="2">
    <source>
        <dbReference type="EMBL" id="KAI5074767.1"/>
    </source>
</evidence>
<evidence type="ECO:0000313" key="3">
    <source>
        <dbReference type="Proteomes" id="UP000886520"/>
    </source>
</evidence>
<name>A0A9D4ZI30_ADICA</name>
<proteinExistence type="predicted"/>
<sequence>MVSKDACLDAFGSWGAGKGAFGKYEDLDDREEEEDEISRARKQTSMPCRHRGCYDYLEDDEDENNEEDKKDDGFPPTFGTTFG</sequence>
<gene>
    <name evidence="2" type="ORF">GOP47_0010728</name>
</gene>
<organism evidence="2 3">
    <name type="scientific">Adiantum capillus-veneris</name>
    <name type="common">Maidenhair fern</name>
    <dbReference type="NCBI Taxonomy" id="13818"/>
    <lineage>
        <taxon>Eukaryota</taxon>
        <taxon>Viridiplantae</taxon>
        <taxon>Streptophyta</taxon>
        <taxon>Embryophyta</taxon>
        <taxon>Tracheophyta</taxon>
        <taxon>Polypodiopsida</taxon>
        <taxon>Polypodiidae</taxon>
        <taxon>Polypodiales</taxon>
        <taxon>Pteridineae</taxon>
        <taxon>Pteridaceae</taxon>
        <taxon>Vittarioideae</taxon>
        <taxon>Adiantum</taxon>
    </lineage>
</organism>
<dbReference type="Proteomes" id="UP000886520">
    <property type="component" value="Chromosome 10"/>
</dbReference>
<feature type="compositionally biased region" description="Acidic residues" evidence="1">
    <location>
        <begin position="26"/>
        <end position="36"/>
    </location>
</feature>